<dbReference type="Proteomes" id="UP000193560">
    <property type="component" value="Unassembled WGS sequence"/>
</dbReference>
<dbReference type="SUPFAM" id="SSF57959">
    <property type="entry name" value="Leucine zipper domain"/>
    <property type="match status" value="1"/>
</dbReference>
<feature type="compositionally biased region" description="Low complexity" evidence="4">
    <location>
        <begin position="1"/>
        <end position="15"/>
    </location>
</feature>
<dbReference type="PANTHER" id="PTHR40621:SF6">
    <property type="entry name" value="AP-1-LIKE TRANSCRIPTION FACTOR YAP1-RELATED"/>
    <property type="match status" value="1"/>
</dbReference>
<feature type="compositionally biased region" description="Low complexity" evidence="4">
    <location>
        <begin position="259"/>
        <end position="269"/>
    </location>
</feature>
<evidence type="ECO:0000259" key="5">
    <source>
        <dbReference type="PROSITE" id="PS00036"/>
    </source>
</evidence>
<dbReference type="InterPro" id="IPR004827">
    <property type="entry name" value="bZIP"/>
</dbReference>
<name>A0A1X2ISB4_9FUNG</name>
<dbReference type="OrthoDB" id="2290838at2759"/>
<dbReference type="GO" id="GO:0090575">
    <property type="term" value="C:RNA polymerase II transcription regulator complex"/>
    <property type="evidence" value="ECO:0007669"/>
    <property type="project" value="TreeGrafter"/>
</dbReference>
<dbReference type="Pfam" id="PF00170">
    <property type="entry name" value="bZIP_1"/>
    <property type="match status" value="1"/>
</dbReference>
<dbReference type="GO" id="GO:0000976">
    <property type="term" value="F:transcription cis-regulatory region binding"/>
    <property type="evidence" value="ECO:0007669"/>
    <property type="project" value="InterPro"/>
</dbReference>
<dbReference type="InterPro" id="IPR050936">
    <property type="entry name" value="AP-1-like"/>
</dbReference>
<feature type="compositionally biased region" description="Polar residues" evidence="4">
    <location>
        <begin position="141"/>
        <end position="169"/>
    </location>
</feature>
<protein>
    <recommendedName>
        <fullName evidence="5">BZIP domain-containing protein</fullName>
    </recommendedName>
</protein>
<keyword evidence="2" id="KW-0539">Nucleus</keyword>
<keyword evidence="3" id="KW-0175">Coiled coil</keyword>
<dbReference type="PANTHER" id="PTHR40621">
    <property type="entry name" value="TRANSCRIPTION FACTOR KAPC-RELATED"/>
    <property type="match status" value="1"/>
</dbReference>
<comment type="caution">
    <text evidence="6">The sequence shown here is derived from an EMBL/GenBank/DDBJ whole genome shotgun (WGS) entry which is preliminary data.</text>
</comment>
<dbReference type="STRING" id="90262.A0A1X2ISB4"/>
<accession>A0A1X2ISB4</accession>
<feature type="coiled-coil region" evidence="3">
    <location>
        <begin position="51"/>
        <end position="88"/>
    </location>
</feature>
<reference evidence="6 7" key="1">
    <citation type="submission" date="2016-07" db="EMBL/GenBank/DDBJ databases">
        <title>Pervasive Adenine N6-methylation of Active Genes in Fungi.</title>
        <authorList>
            <consortium name="DOE Joint Genome Institute"/>
            <person name="Mondo S.J."/>
            <person name="Dannebaum R.O."/>
            <person name="Kuo R.C."/>
            <person name="Labutti K."/>
            <person name="Haridas S."/>
            <person name="Kuo A."/>
            <person name="Salamov A."/>
            <person name="Ahrendt S.R."/>
            <person name="Lipzen A."/>
            <person name="Sullivan W."/>
            <person name="Andreopoulos W.B."/>
            <person name="Clum A."/>
            <person name="Lindquist E."/>
            <person name="Daum C."/>
            <person name="Ramamoorthy G.K."/>
            <person name="Gryganskyi A."/>
            <person name="Culley D."/>
            <person name="Magnuson J.K."/>
            <person name="James T.Y."/>
            <person name="O'Malley M.A."/>
            <person name="Stajich J.E."/>
            <person name="Spatafora J.W."/>
            <person name="Visel A."/>
            <person name="Grigoriev I.V."/>
        </authorList>
    </citation>
    <scope>NUCLEOTIDE SEQUENCE [LARGE SCALE GENOMIC DNA]</scope>
    <source>
        <strain evidence="6 7">NRRL 1336</strain>
    </source>
</reference>
<dbReference type="GO" id="GO:0001228">
    <property type="term" value="F:DNA-binding transcription activator activity, RNA polymerase II-specific"/>
    <property type="evidence" value="ECO:0007669"/>
    <property type="project" value="TreeGrafter"/>
</dbReference>
<dbReference type="InterPro" id="IPR046347">
    <property type="entry name" value="bZIP_sf"/>
</dbReference>
<feature type="region of interest" description="Disordered" evidence="4">
    <location>
        <begin position="96"/>
        <end position="277"/>
    </location>
</feature>
<comment type="subcellular location">
    <subcellularLocation>
        <location evidence="1">Nucleus</location>
    </subcellularLocation>
</comment>
<dbReference type="AlphaFoldDB" id="A0A1X2ISB4"/>
<feature type="compositionally biased region" description="Low complexity" evidence="4">
    <location>
        <begin position="173"/>
        <end position="191"/>
    </location>
</feature>
<feature type="compositionally biased region" description="Low complexity" evidence="4">
    <location>
        <begin position="121"/>
        <end position="132"/>
    </location>
</feature>
<evidence type="ECO:0000313" key="7">
    <source>
        <dbReference type="Proteomes" id="UP000193560"/>
    </source>
</evidence>
<feature type="domain" description="BZIP" evidence="5">
    <location>
        <begin position="38"/>
        <end position="53"/>
    </location>
</feature>
<evidence type="ECO:0000256" key="1">
    <source>
        <dbReference type="ARBA" id="ARBA00004123"/>
    </source>
</evidence>
<evidence type="ECO:0000256" key="4">
    <source>
        <dbReference type="SAM" id="MobiDB-lite"/>
    </source>
</evidence>
<keyword evidence="7" id="KW-1185">Reference proteome</keyword>
<organism evidence="6 7">
    <name type="scientific">Absidia repens</name>
    <dbReference type="NCBI Taxonomy" id="90262"/>
    <lineage>
        <taxon>Eukaryota</taxon>
        <taxon>Fungi</taxon>
        <taxon>Fungi incertae sedis</taxon>
        <taxon>Mucoromycota</taxon>
        <taxon>Mucoromycotina</taxon>
        <taxon>Mucoromycetes</taxon>
        <taxon>Mucorales</taxon>
        <taxon>Cunninghamellaceae</taxon>
        <taxon>Absidia</taxon>
    </lineage>
</organism>
<dbReference type="PROSITE" id="PS00036">
    <property type="entry name" value="BZIP_BASIC"/>
    <property type="match status" value="1"/>
</dbReference>
<evidence type="ECO:0000256" key="3">
    <source>
        <dbReference type="SAM" id="Coils"/>
    </source>
</evidence>
<evidence type="ECO:0000313" key="6">
    <source>
        <dbReference type="EMBL" id="ORZ21399.1"/>
    </source>
</evidence>
<feature type="region of interest" description="Disordered" evidence="4">
    <location>
        <begin position="1"/>
        <end position="34"/>
    </location>
</feature>
<gene>
    <name evidence="6" type="ORF">BCR42DRAFT_407490</name>
</gene>
<dbReference type="EMBL" id="MCGE01000005">
    <property type="protein sequence ID" value="ORZ21399.1"/>
    <property type="molecule type" value="Genomic_DNA"/>
</dbReference>
<sequence>MSTQSSGSGSGSDTSLDPHEHLPSHMTGSKRKLVIDTRRAEQNRAAQRAFRQRKELYVKELENKVRDMEILKDRVKRLEVENERLKYRVWEFESSPNSTSTAATGTEVPAVAVTNNNIPRTSTSSYHSHQSSNGEDESESGRYSQLNHCQKTSNTFRSTETNGNHSPTEPLSHPTIPTSTATTTTTVTHHILPPPSPSPSVFRPIPVAYWDKESTSKQQQHESIPQHHHNGDNSTTHSEQGRVLDDLASILRTRHRPPIRQQQEQQHQPLKPEPMHT</sequence>
<dbReference type="CDD" id="cd14688">
    <property type="entry name" value="bZIP_YAP"/>
    <property type="match status" value="1"/>
</dbReference>
<dbReference type="Gene3D" id="1.20.5.170">
    <property type="match status" value="1"/>
</dbReference>
<proteinExistence type="predicted"/>
<evidence type="ECO:0000256" key="2">
    <source>
        <dbReference type="ARBA" id="ARBA00023242"/>
    </source>
</evidence>